<dbReference type="SUPFAM" id="SSF47406">
    <property type="entry name" value="SinR repressor dimerisation domain-like"/>
    <property type="match status" value="1"/>
</dbReference>
<dbReference type="PROSITE" id="PS51500">
    <property type="entry name" value="SIN"/>
    <property type="match status" value="1"/>
</dbReference>
<name>A0A4S4C4U3_9BACI</name>
<dbReference type="AlphaFoldDB" id="A0A4S4C4U3"/>
<keyword evidence="1" id="KW-0238">DNA-binding</keyword>
<dbReference type="Proteomes" id="UP000310334">
    <property type="component" value="Unassembled WGS sequence"/>
</dbReference>
<dbReference type="GO" id="GO:0003677">
    <property type="term" value="F:DNA binding"/>
    <property type="evidence" value="ECO:0007669"/>
    <property type="project" value="UniProtKB-KW"/>
</dbReference>
<organism evidence="1 2">
    <name type="scientific">Metabacillus sediminilitoris</name>
    <dbReference type="NCBI Taxonomy" id="2567941"/>
    <lineage>
        <taxon>Bacteria</taxon>
        <taxon>Bacillati</taxon>
        <taxon>Bacillota</taxon>
        <taxon>Bacilli</taxon>
        <taxon>Bacillales</taxon>
        <taxon>Bacillaceae</taxon>
        <taxon>Metabacillus</taxon>
    </lineage>
</organism>
<protein>
    <submittedName>
        <fullName evidence="1">DNA-binding anti-repressor SinI</fullName>
    </submittedName>
</protein>
<evidence type="ECO:0000313" key="2">
    <source>
        <dbReference type="Proteomes" id="UP000310334"/>
    </source>
</evidence>
<dbReference type="InterPro" id="IPR036281">
    <property type="entry name" value="SinR/SinI_dimer_dom_sf"/>
</dbReference>
<dbReference type="Pfam" id="PF08671">
    <property type="entry name" value="SinI"/>
    <property type="match status" value="1"/>
</dbReference>
<accession>A0A4S4C4U3</accession>
<dbReference type="GO" id="GO:0006355">
    <property type="term" value="P:regulation of DNA-templated transcription"/>
    <property type="evidence" value="ECO:0007669"/>
    <property type="project" value="InterPro"/>
</dbReference>
<comment type="caution">
    <text evidence="1">The sequence shown here is derived from an EMBL/GenBank/DDBJ whole genome shotgun (WGS) entry which is preliminary data.</text>
</comment>
<dbReference type="OrthoDB" id="2942618at2"/>
<proteinExistence type="predicted"/>
<sequence length="53" mass="6120">MEIVEKITHDGELDYEWVELILEALEVGITVDEITEFFSQKATHTQQLNNAID</sequence>
<keyword evidence="2" id="KW-1185">Reference proteome</keyword>
<evidence type="ECO:0000313" key="1">
    <source>
        <dbReference type="EMBL" id="THF80711.1"/>
    </source>
</evidence>
<dbReference type="RefSeq" id="WP_136353381.1">
    <property type="nucleotide sequence ID" value="NZ_CP046266.1"/>
</dbReference>
<dbReference type="GO" id="GO:0046983">
    <property type="term" value="F:protein dimerization activity"/>
    <property type="evidence" value="ECO:0007669"/>
    <property type="project" value="InterPro"/>
</dbReference>
<reference evidence="1 2" key="1">
    <citation type="submission" date="2019-04" db="EMBL/GenBank/DDBJ databases">
        <title>Bacillus sediminilitoris sp. nov., isolated from a tidal flat sediment on the East China Sea.</title>
        <authorList>
            <person name="Wei Y."/>
            <person name="Mao H."/>
            <person name="Fang J."/>
        </authorList>
    </citation>
    <scope>NUCLEOTIDE SEQUENCE [LARGE SCALE GENOMIC DNA]</scope>
    <source>
        <strain evidence="1 2">DSL-17</strain>
    </source>
</reference>
<dbReference type="InterPro" id="IPR010981">
    <property type="entry name" value="SinR/SinI_dimer_dom"/>
</dbReference>
<dbReference type="EMBL" id="SSNT01000006">
    <property type="protein sequence ID" value="THF80711.1"/>
    <property type="molecule type" value="Genomic_DNA"/>
</dbReference>
<gene>
    <name evidence="1" type="primary">sinI</name>
    <name evidence="1" type="ORF">E6W99_09075</name>
</gene>